<dbReference type="Ensembl" id="ENSECAT00000102708.1">
    <property type="protein sequence ID" value="ENSECAP00000064568.1"/>
    <property type="gene ID" value="ENSECAG00000019809.4"/>
</dbReference>
<feature type="domain" description="Mab-21-like nucleotidyltransferase" evidence="3">
    <location>
        <begin position="297"/>
        <end position="468"/>
    </location>
</feature>
<dbReference type="GO" id="GO:0005634">
    <property type="term" value="C:nucleus"/>
    <property type="evidence" value="ECO:0000318"/>
    <property type="project" value="GO_Central"/>
</dbReference>
<dbReference type="InterPro" id="IPR024810">
    <property type="entry name" value="MAB21L/cGLR"/>
</dbReference>
<comment type="similarity">
    <text evidence="1">Belongs to the mab-21 family.</text>
</comment>
<dbReference type="PANTHER" id="PTHR10656">
    <property type="entry name" value="CELL FATE DETERMINING PROTEIN MAB21-RELATED"/>
    <property type="match status" value="1"/>
</dbReference>
<feature type="domain" description="Mab-21-like HhH/H2TH-like" evidence="4">
    <location>
        <begin position="484"/>
        <end position="588"/>
    </location>
</feature>
<dbReference type="GO" id="GO:0002230">
    <property type="term" value="P:positive regulation of defense response to virus by host"/>
    <property type="evidence" value="ECO:0000318"/>
    <property type="project" value="GO_Central"/>
</dbReference>
<feature type="compositionally biased region" description="Basic and acidic residues" evidence="2">
    <location>
        <begin position="134"/>
        <end position="143"/>
    </location>
</feature>
<sequence>SLGLAGCGARPSRRAGRGGALEASLPPGSSLSFPAAPAGSCPQACRSPGCSRRSRGAGHGPSARAGGAHRSQGGGRGAQGFGAGREGRADGARRVPRRPRGRPAPRAERRARQGAGLPAEEERAGPAGEAAAPRAERPRRAGAVERGGSGGSGGGAGPFQGRLSPRAGRALRGDGEAPARARGARRRRRAGPSPESWPEGSAARRLGASGGAGEAEAEPPGGLGGGGGGEQGGGPPAAEAAAPRVRVQRGRAAAHRELLRAREGLISGCLPFSFWSGVLTYLFILFEEVDLCLCILISAPNEFDVMFKLEVPRIELEEYCNSGAHYFVKFKRNPKGNPLSQFLEEEILSASKMLSKFRKIIKEEIKHVEDTDVIVERKRRGSPAVTLLIRKPKEISVDIILALESKSSWPASTKEGLPINNWLGTKVKNSLRRQPFYLVPKHAKEGNGFQEETWRLSFSHIEKDILKNHGQSKTCCETHGVKCCRKDCLKLMKYLLEQLKKKFGNRKELDKFCSYHVKTAFFHVCTQDPHDSQWHSNDLESCFDNCVTYFLHCLKTERLEHYFIPGVNLFSQDQIEKISKEFLSKQIEYERNNGYPVFGEF</sequence>
<evidence type="ECO:0000256" key="1">
    <source>
        <dbReference type="ARBA" id="ARBA00008307"/>
    </source>
</evidence>
<dbReference type="GO" id="GO:0002218">
    <property type="term" value="P:activation of innate immune response"/>
    <property type="evidence" value="ECO:0000318"/>
    <property type="project" value="GO_Central"/>
</dbReference>
<feature type="compositionally biased region" description="Low complexity" evidence="2">
    <location>
        <begin position="236"/>
        <end position="245"/>
    </location>
</feature>
<protein>
    <submittedName>
        <fullName evidence="5">Cyclic GMP-AMP synthase</fullName>
    </submittedName>
</protein>
<dbReference type="GO" id="GO:0003690">
    <property type="term" value="F:double-stranded DNA binding"/>
    <property type="evidence" value="ECO:0000318"/>
    <property type="project" value="GO_Central"/>
</dbReference>
<evidence type="ECO:0000313" key="6">
    <source>
        <dbReference type="Proteomes" id="UP000002281"/>
    </source>
</evidence>
<evidence type="ECO:0000313" key="5">
    <source>
        <dbReference type="Ensembl" id="ENSECAP00000064568.1"/>
    </source>
</evidence>
<accession>A0A9L0RP89</accession>
<dbReference type="FunFam" id="1.10.1410.40:FF:000007">
    <property type="entry name" value="Cyclic GMP-AMP synthase"/>
    <property type="match status" value="1"/>
</dbReference>
<dbReference type="AlphaFoldDB" id="A0A9L0RP89"/>
<reference evidence="5 6" key="1">
    <citation type="journal article" date="2009" name="Science">
        <title>Genome sequence, comparative analysis, and population genetics of the domestic horse.</title>
        <authorList>
            <consortium name="Broad Institute Genome Sequencing Platform"/>
            <consortium name="Broad Institute Whole Genome Assembly Team"/>
            <person name="Wade C.M."/>
            <person name="Giulotto E."/>
            <person name="Sigurdsson S."/>
            <person name="Zoli M."/>
            <person name="Gnerre S."/>
            <person name="Imsland F."/>
            <person name="Lear T.L."/>
            <person name="Adelson D.L."/>
            <person name="Bailey E."/>
            <person name="Bellone R.R."/>
            <person name="Bloecker H."/>
            <person name="Distl O."/>
            <person name="Edgar R.C."/>
            <person name="Garber M."/>
            <person name="Leeb T."/>
            <person name="Mauceli E."/>
            <person name="MacLeod J.N."/>
            <person name="Penedo M.C.T."/>
            <person name="Raison J.M."/>
            <person name="Sharpe T."/>
            <person name="Vogel J."/>
            <person name="Andersson L."/>
            <person name="Antczak D.F."/>
            <person name="Biagi T."/>
            <person name="Binns M.M."/>
            <person name="Chowdhary B.P."/>
            <person name="Coleman S.J."/>
            <person name="Della Valle G."/>
            <person name="Fryc S."/>
            <person name="Guerin G."/>
            <person name="Hasegawa T."/>
            <person name="Hill E.W."/>
            <person name="Jurka J."/>
            <person name="Kiialainen A."/>
            <person name="Lindgren G."/>
            <person name="Liu J."/>
            <person name="Magnani E."/>
            <person name="Mickelson J.R."/>
            <person name="Murray J."/>
            <person name="Nergadze S.G."/>
            <person name="Onofrio R."/>
            <person name="Pedroni S."/>
            <person name="Piras M.F."/>
            <person name="Raudsepp T."/>
            <person name="Rocchi M."/>
            <person name="Roeed K.H."/>
            <person name="Ryder O.A."/>
            <person name="Searle S."/>
            <person name="Skow L."/>
            <person name="Swinburne J.E."/>
            <person name="Syvaenen A.C."/>
            <person name="Tozaki T."/>
            <person name="Valberg S.J."/>
            <person name="Vaudin M."/>
            <person name="White J.R."/>
            <person name="Zody M.C."/>
            <person name="Lander E.S."/>
            <person name="Lindblad-Toh K."/>
        </authorList>
    </citation>
    <scope>NUCLEOTIDE SEQUENCE [LARGE SCALE GENOMIC DNA]</scope>
    <source>
        <strain evidence="5 6">Thoroughbred</strain>
    </source>
</reference>
<evidence type="ECO:0000256" key="2">
    <source>
        <dbReference type="SAM" id="MobiDB-lite"/>
    </source>
</evidence>
<feature type="compositionally biased region" description="Gly residues" evidence="2">
    <location>
        <begin position="145"/>
        <end position="158"/>
    </location>
</feature>
<dbReference type="GO" id="GO:0038001">
    <property type="term" value="P:paracrine signaling"/>
    <property type="evidence" value="ECO:0000318"/>
    <property type="project" value="GO_Central"/>
</dbReference>
<dbReference type="InterPro" id="IPR046903">
    <property type="entry name" value="Mab-21-like_nuc_Trfase"/>
</dbReference>
<evidence type="ECO:0000259" key="3">
    <source>
        <dbReference type="Pfam" id="PF03281"/>
    </source>
</evidence>
<dbReference type="GeneTree" id="ENSGT01050000244827"/>
<dbReference type="GO" id="GO:2000042">
    <property type="term" value="P:negative regulation of double-strand break repair via homologous recombination"/>
    <property type="evidence" value="ECO:0000318"/>
    <property type="project" value="GO_Central"/>
</dbReference>
<dbReference type="Gene3D" id="3.30.460.90">
    <property type="match status" value="1"/>
</dbReference>
<reference evidence="5" key="2">
    <citation type="submission" date="2025-08" db="UniProtKB">
        <authorList>
            <consortium name="Ensembl"/>
        </authorList>
    </citation>
    <scope>IDENTIFICATION</scope>
    <source>
        <strain evidence="5">Thoroughbred</strain>
    </source>
</reference>
<dbReference type="GO" id="GO:0061501">
    <property type="term" value="F:2',3'-cyclic GMP-AMP synthase activity"/>
    <property type="evidence" value="ECO:0000318"/>
    <property type="project" value="GO_Central"/>
</dbReference>
<dbReference type="Pfam" id="PF03281">
    <property type="entry name" value="Mab-21"/>
    <property type="match status" value="1"/>
</dbReference>
<feature type="region of interest" description="Disordered" evidence="2">
    <location>
        <begin position="1"/>
        <end position="246"/>
    </location>
</feature>
<dbReference type="GO" id="GO:0006974">
    <property type="term" value="P:DNA damage response"/>
    <property type="evidence" value="ECO:0000318"/>
    <property type="project" value="GO_Central"/>
</dbReference>
<organism evidence="5 6">
    <name type="scientific">Equus caballus</name>
    <name type="common">Horse</name>
    <dbReference type="NCBI Taxonomy" id="9796"/>
    <lineage>
        <taxon>Eukaryota</taxon>
        <taxon>Metazoa</taxon>
        <taxon>Chordata</taxon>
        <taxon>Craniata</taxon>
        <taxon>Vertebrata</taxon>
        <taxon>Euteleostomi</taxon>
        <taxon>Mammalia</taxon>
        <taxon>Eutheria</taxon>
        <taxon>Laurasiatheria</taxon>
        <taxon>Perissodactyla</taxon>
        <taxon>Equidae</taxon>
        <taxon>Equus</taxon>
    </lineage>
</organism>
<evidence type="ECO:0000259" key="4">
    <source>
        <dbReference type="Pfam" id="PF20266"/>
    </source>
</evidence>
<dbReference type="Pfam" id="PF20266">
    <property type="entry name" value="Mab-21_C"/>
    <property type="match status" value="1"/>
</dbReference>
<dbReference type="Gene3D" id="1.10.1410.40">
    <property type="match status" value="1"/>
</dbReference>
<reference evidence="5" key="3">
    <citation type="submission" date="2025-09" db="UniProtKB">
        <authorList>
            <consortium name="Ensembl"/>
        </authorList>
    </citation>
    <scope>IDENTIFICATION</scope>
    <source>
        <strain evidence="5">Thoroughbred</strain>
    </source>
</reference>
<feature type="compositionally biased region" description="Basic residues" evidence="2">
    <location>
        <begin position="94"/>
        <end position="103"/>
    </location>
</feature>
<feature type="compositionally biased region" description="Gly residues" evidence="2">
    <location>
        <begin position="72"/>
        <end position="84"/>
    </location>
</feature>
<dbReference type="InterPro" id="IPR046906">
    <property type="entry name" value="Mab-21_HhH/H2TH-like"/>
</dbReference>
<dbReference type="GO" id="GO:0032481">
    <property type="term" value="P:positive regulation of type I interferon production"/>
    <property type="evidence" value="ECO:0000318"/>
    <property type="project" value="GO_Central"/>
</dbReference>
<keyword evidence="6" id="KW-1185">Reference proteome</keyword>
<feature type="compositionally biased region" description="Gly residues" evidence="2">
    <location>
        <begin position="221"/>
        <end position="235"/>
    </location>
</feature>
<dbReference type="GO" id="GO:0035861">
    <property type="term" value="C:site of double-strand break"/>
    <property type="evidence" value="ECO:0000318"/>
    <property type="project" value="GO_Central"/>
</dbReference>
<proteinExistence type="inferred from homology"/>
<dbReference type="Proteomes" id="UP000002281">
    <property type="component" value="Chromosome 10"/>
</dbReference>
<dbReference type="PANTHER" id="PTHR10656:SF35">
    <property type="entry name" value="CYCLIC GMP-AMP SYNTHASE"/>
    <property type="match status" value="1"/>
</dbReference>
<name>A0A9L0RP89_HORSE</name>
<dbReference type="GO" id="GO:0005829">
    <property type="term" value="C:cytosol"/>
    <property type="evidence" value="ECO:0000318"/>
    <property type="project" value="GO_Central"/>
</dbReference>
<dbReference type="GO" id="GO:0071360">
    <property type="term" value="P:cellular response to exogenous dsRNA"/>
    <property type="evidence" value="ECO:0000318"/>
    <property type="project" value="GO_Central"/>
</dbReference>
<gene>
    <name evidence="5" type="primary">CGAS</name>
</gene>
<dbReference type="GO" id="GO:0003682">
    <property type="term" value="F:chromatin binding"/>
    <property type="evidence" value="ECO:0000318"/>
    <property type="project" value="GO_Central"/>
</dbReference>
<dbReference type="SMART" id="SM01265">
    <property type="entry name" value="Mab-21"/>
    <property type="match status" value="1"/>
</dbReference>